<keyword evidence="9 11" id="KW-0275">Fatty acid biosynthesis</keyword>
<comment type="similarity">
    <text evidence="2 11">Belongs to the short-chain dehydrogenases/reductases (SDR) family. FabI subfamily.</text>
</comment>
<evidence type="ECO:0000256" key="6">
    <source>
        <dbReference type="ARBA" id="ARBA00023002"/>
    </source>
</evidence>
<comment type="caution">
    <text evidence="15">The sequence shown here is derived from an EMBL/GenBank/DDBJ whole genome shotgun (WGS) entry which is preliminary data.</text>
</comment>
<comment type="pathway">
    <text evidence="1">Lipid metabolism; fatty acid biosynthesis.</text>
</comment>
<keyword evidence="7 11" id="KW-0520">NAD</keyword>
<feature type="binding site" evidence="14">
    <location>
        <begin position="65"/>
        <end position="66"/>
    </location>
    <ligand>
        <name>NAD(+)</name>
        <dbReference type="ChEBI" id="CHEBI:57540"/>
    </ligand>
</feature>
<evidence type="ECO:0000256" key="13">
    <source>
        <dbReference type="PIRSR" id="PIRSR000094-2"/>
    </source>
</evidence>
<evidence type="ECO:0000256" key="12">
    <source>
        <dbReference type="PIRSR" id="PIRSR000094-1"/>
    </source>
</evidence>
<keyword evidence="5" id="KW-0276">Fatty acid metabolism</keyword>
<dbReference type="GO" id="GO:0004318">
    <property type="term" value="F:enoyl-[acyl-carrier-protein] reductase (NADH) activity"/>
    <property type="evidence" value="ECO:0007669"/>
    <property type="project" value="UniProtKB-EC"/>
</dbReference>
<evidence type="ECO:0000256" key="14">
    <source>
        <dbReference type="PIRSR" id="PIRSR000094-3"/>
    </source>
</evidence>
<dbReference type="SUPFAM" id="SSF51735">
    <property type="entry name" value="NAD(P)-binding Rossmann-fold domains"/>
    <property type="match status" value="1"/>
</dbReference>
<evidence type="ECO:0000256" key="1">
    <source>
        <dbReference type="ARBA" id="ARBA00005194"/>
    </source>
</evidence>
<evidence type="ECO:0000256" key="10">
    <source>
        <dbReference type="ARBA" id="ARBA00050288"/>
    </source>
</evidence>
<evidence type="ECO:0000256" key="2">
    <source>
        <dbReference type="ARBA" id="ARBA00009233"/>
    </source>
</evidence>
<feature type="binding site" evidence="14">
    <location>
        <position position="93"/>
    </location>
    <ligand>
        <name>NAD(+)</name>
        <dbReference type="ChEBI" id="CHEBI:57540"/>
    </ligand>
</feature>
<dbReference type="EC" id="1.3.1.9" evidence="11"/>
<dbReference type="PANTHER" id="PTHR43159">
    <property type="entry name" value="ENOYL-[ACYL-CARRIER-PROTEIN] REDUCTASE"/>
    <property type="match status" value="1"/>
</dbReference>
<evidence type="ECO:0000256" key="7">
    <source>
        <dbReference type="ARBA" id="ARBA00023027"/>
    </source>
</evidence>
<feature type="binding site" evidence="13">
    <location>
        <position position="96"/>
    </location>
    <ligand>
        <name>substrate</name>
    </ligand>
</feature>
<keyword evidence="6 11" id="KW-0560">Oxidoreductase</keyword>
<evidence type="ECO:0000313" key="15">
    <source>
        <dbReference type="EMBL" id="MBB5175858.1"/>
    </source>
</evidence>
<feature type="active site" description="Proton acceptor" evidence="12">
    <location>
        <position position="146"/>
    </location>
</feature>
<feature type="binding site" evidence="14">
    <location>
        <begin position="18"/>
        <end position="19"/>
    </location>
    <ligand>
        <name>NAD(+)</name>
        <dbReference type="ChEBI" id="CHEBI:57540"/>
    </ligand>
</feature>
<feature type="binding site" evidence="14">
    <location>
        <begin position="192"/>
        <end position="196"/>
    </location>
    <ligand>
        <name>NAD(+)</name>
        <dbReference type="ChEBI" id="CHEBI:57540"/>
    </ligand>
</feature>
<evidence type="ECO:0000256" key="9">
    <source>
        <dbReference type="ARBA" id="ARBA00023160"/>
    </source>
</evidence>
<dbReference type="GO" id="GO:0006633">
    <property type="term" value="P:fatty acid biosynthetic process"/>
    <property type="evidence" value="ECO:0007669"/>
    <property type="project" value="UniProtKB-KW"/>
</dbReference>
<evidence type="ECO:0000313" key="16">
    <source>
        <dbReference type="Proteomes" id="UP000579136"/>
    </source>
</evidence>
<dbReference type="EMBL" id="JACHHF010000003">
    <property type="protein sequence ID" value="MBB5175858.1"/>
    <property type="molecule type" value="Genomic_DNA"/>
</dbReference>
<dbReference type="InterPro" id="IPR014358">
    <property type="entry name" value="Enoyl-ACP_Rdtase_NADH"/>
</dbReference>
<keyword evidence="16" id="KW-1185">Reference proteome</keyword>
<proteinExistence type="inferred from homology"/>
<dbReference type="CDD" id="cd05372">
    <property type="entry name" value="ENR_SDR"/>
    <property type="match status" value="1"/>
</dbReference>
<dbReference type="PANTHER" id="PTHR43159:SF2">
    <property type="entry name" value="ENOYL-[ACYL-CARRIER-PROTEIN] REDUCTASE [NADH], CHLOROPLASTIC"/>
    <property type="match status" value="1"/>
</dbReference>
<name>A0A9Q2HF28_9STAP</name>
<comment type="catalytic activity">
    <reaction evidence="11">
        <text>a 2,3-saturated acyl-[ACP] + NAD(+) = a (2E)-enoyl-[ACP] + NADH + H(+)</text>
        <dbReference type="Rhea" id="RHEA:10240"/>
        <dbReference type="Rhea" id="RHEA-COMP:9925"/>
        <dbReference type="Rhea" id="RHEA-COMP:9926"/>
        <dbReference type="ChEBI" id="CHEBI:15378"/>
        <dbReference type="ChEBI" id="CHEBI:57540"/>
        <dbReference type="ChEBI" id="CHEBI:57945"/>
        <dbReference type="ChEBI" id="CHEBI:78784"/>
        <dbReference type="ChEBI" id="CHEBI:78785"/>
        <dbReference type="EC" id="1.3.1.9"/>
    </reaction>
</comment>
<evidence type="ECO:0000256" key="3">
    <source>
        <dbReference type="ARBA" id="ARBA00011881"/>
    </source>
</evidence>
<dbReference type="AlphaFoldDB" id="A0A9Q2HF28"/>
<dbReference type="Pfam" id="PF13561">
    <property type="entry name" value="adh_short_C2"/>
    <property type="match status" value="1"/>
</dbReference>
<dbReference type="NCBIfam" id="NF006369">
    <property type="entry name" value="PRK08594.1"/>
    <property type="match status" value="1"/>
</dbReference>
<evidence type="ECO:0000256" key="11">
    <source>
        <dbReference type="PIRNR" id="PIRNR000094"/>
    </source>
</evidence>
<evidence type="ECO:0000256" key="5">
    <source>
        <dbReference type="ARBA" id="ARBA00022832"/>
    </source>
</evidence>
<reference evidence="15 16" key="1">
    <citation type="submission" date="2020-08" db="EMBL/GenBank/DDBJ databases">
        <title>Genomic Encyclopedia of Type Strains, Phase IV (KMG-IV): sequencing the most valuable type-strain genomes for metagenomic binning, comparative biology and taxonomic classification.</title>
        <authorList>
            <person name="Goeker M."/>
        </authorList>
    </citation>
    <scope>NUCLEOTIDE SEQUENCE [LARGE SCALE GENOMIC DNA]</scope>
    <source>
        <strain evidence="15 16">DSM 19163</strain>
    </source>
</reference>
<evidence type="ECO:0000256" key="8">
    <source>
        <dbReference type="ARBA" id="ARBA00023098"/>
    </source>
</evidence>
<feature type="binding site" evidence="14">
    <location>
        <position position="12"/>
    </location>
    <ligand>
        <name>NAD(+)</name>
        <dbReference type="ChEBI" id="CHEBI:57540"/>
    </ligand>
</feature>
<comment type="subunit">
    <text evidence="3">Homotetramer.</text>
</comment>
<gene>
    <name evidence="15" type="ORF">HNQ45_000733</name>
</gene>
<comment type="catalytic activity">
    <reaction evidence="10">
        <text>a 2,3-saturated acyl-[ACP] + NADP(+) = a (2E)-enoyl-[ACP] + NADPH + H(+)</text>
        <dbReference type="Rhea" id="RHEA:22564"/>
        <dbReference type="Rhea" id="RHEA-COMP:9925"/>
        <dbReference type="Rhea" id="RHEA-COMP:9926"/>
        <dbReference type="ChEBI" id="CHEBI:15378"/>
        <dbReference type="ChEBI" id="CHEBI:57783"/>
        <dbReference type="ChEBI" id="CHEBI:58349"/>
        <dbReference type="ChEBI" id="CHEBI:78784"/>
        <dbReference type="ChEBI" id="CHEBI:78785"/>
        <dbReference type="EC" id="1.3.1.39"/>
    </reaction>
</comment>
<dbReference type="RefSeq" id="WP_183673531.1">
    <property type="nucleotide sequence ID" value="NZ_CBCRYX010000002.1"/>
</dbReference>
<dbReference type="PRINTS" id="PR00081">
    <property type="entry name" value="GDHRDH"/>
</dbReference>
<accession>A0A9Q2HF28</accession>
<evidence type="ECO:0000256" key="4">
    <source>
        <dbReference type="ARBA" id="ARBA00022516"/>
    </source>
</evidence>
<dbReference type="InterPro" id="IPR036291">
    <property type="entry name" value="NAD(P)-bd_dom_sf"/>
</dbReference>
<dbReference type="PIRSF" id="PIRSF000094">
    <property type="entry name" value="Enoyl-ACP_rdct"/>
    <property type="match status" value="1"/>
</dbReference>
<keyword evidence="8" id="KW-0443">Lipid metabolism</keyword>
<dbReference type="Gene3D" id="3.40.50.720">
    <property type="entry name" value="NAD(P)-binding Rossmann-like Domain"/>
    <property type="match status" value="1"/>
</dbReference>
<dbReference type="FunFam" id="3.40.50.720:FF:000169">
    <property type="entry name" value="Enoyl-[acyl-carrier-protein] reductase [NADH]"/>
    <property type="match status" value="1"/>
</dbReference>
<dbReference type="GO" id="GO:0050661">
    <property type="term" value="F:NADP binding"/>
    <property type="evidence" value="ECO:0007669"/>
    <property type="project" value="UniProtKB-ARBA"/>
</dbReference>
<protein>
    <recommendedName>
        <fullName evidence="11">Enoyl-[acyl-carrier-protein] reductase [NADH]</fullName>
        <ecNumber evidence="11">1.3.1.9</ecNumber>
    </recommendedName>
</protein>
<keyword evidence="4 11" id="KW-0444">Lipid biosynthesis</keyword>
<feature type="active site" description="Proton acceptor" evidence="12">
    <location>
        <position position="156"/>
    </location>
</feature>
<feature type="binding site" evidence="14">
    <location>
        <position position="163"/>
    </location>
    <ligand>
        <name>NAD(+)</name>
        <dbReference type="ChEBI" id="CHEBI:57540"/>
    </ligand>
</feature>
<dbReference type="FunFam" id="1.10.8.400:FF:000001">
    <property type="entry name" value="Enoyl-[acyl-carrier-protein] reductase [NADH]"/>
    <property type="match status" value="1"/>
</dbReference>
<dbReference type="Proteomes" id="UP000579136">
    <property type="component" value="Unassembled WGS sequence"/>
</dbReference>
<organism evidence="15 16">
    <name type="scientific">Nosocomiicoccus ampullae</name>
    <dbReference type="NCBI Taxonomy" id="489910"/>
    <lineage>
        <taxon>Bacteria</taxon>
        <taxon>Bacillati</taxon>
        <taxon>Bacillota</taxon>
        <taxon>Bacilli</taxon>
        <taxon>Bacillales</taxon>
        <taxon>Staphylococcaceae</taxon>
        <taxon>Nosocomiicoccus</taxon>
    </lineage>
</organism>
<dbReference type="Gene3D" id="1.10.8.400">
    <property type="entry name" value="Enoyl acyl carrier protein reductase"/>
    <property type="match status" value="1"/>
</dbReference>
<sequence>MNLKGKTYVVMGVANQRSIAWGAARALDKAGANIVFTTLNDRFKKQIDKLKGELEGDHDFMVNCDVTSDEDVERAFKEIGEHTGGIDGVLHAIAFANKDELKGGYSETSRAGFQLALDISAYSLAIVAREAKKILNPGGSIVTMTYLGGERAIPNYNVMGIAKAALESSVKYLALDLGNEGFRVNAVSAGPIRTLSSSGIGEFKTVLKEIEERAPLKRNVDQLEVGNAVMFLLSDLASGITGEILHVDSGYHAMA</sequence>
<dbReference type="InterPro" id="IPR002347">
    <property type="entry name" value="SDR_fam"/>
</dbReference>
<dbReference type="GO" id="GO:0141148">
    <property type="term" value="F:enoyl-[acyl-carrier-protein] reductase (NADPH) activity"/>
    <property type="evidence" value="ECO:0007669"/>
    <property type="project" value="UniProtKB-EC"/>
</dbReference>